<dbReference type="PANTHER" id="PTHR30404:SF0">
    <property type="entry name" value="N-ACETYLMURAMOYL-L-ALANINE AMIDASE AMIC"/>
    <property type="match status" value="1"/>
</dbReference>
<dbReference type="OrthoDB" id="9806267at2"/>
<evidence type="ECO:0000256" key="2">
    <source>
        <dbReference type="ARBA" id="ARBA00011901"/>
    </source>
</evidence>
<evidence type="ECO:0000256" key="3">
    <source>
        <dbReference type="ARBA" id="ARBA00022801"/>
    </source>
</evidence>
<organism evidence="7 8">
    <name type="scientific">Campylobacter showae CC57C</name>
    <dbReference type="NCBI Taxonomy" id="1073353"/>
    <lineage>
        <taxon>Bacteria</taxon>
        <taxon>Pseudomonadati</taxon>
        <taxon>Campylobacterota</taxon>
        <taxon>Epsilonproteobacteria</taxon>
        <taxon>Campylobacterales</taxon>
        <taxon>Campylobacteraceae</taxon>
        <taxon>Campylobacter</taxon>
    </lineage>
</organism>
<dbReference type="InterPro" id="IPR002508">
    <property type="entry name" value="MurNAc-LAA_cat"/>
</dbReference>
<dbReference type="GO" id="GO:0008745">
    <property type="term" value="F:N-acetylmuramoyl-L-alanine amidase activity"/>
    <property type="evidence" value="ECO:0007669"/>
    <property type="project" value="UniProtKB-EC"/>
</dbReference>
<feature type="compositionally biased region" description="Basic and acidic residues" evidence="4">
    <location>
        <begin position="100"/>
        <end position="126"/>
    </location>
</feature>
<evidence type="ECO:0000256" key="5">
    <source>
        <dbReference type="SAM" id="SignalP"/>
    </source>
</evidence>
<feature type="compositionally biased region" description="Low complexity" evidence="4">
    <location>
        <begin position="324"/>
        <end position="338"/>
    </location>
</feature>
<feature type="chain" id="PRO_5004034660" description="N-acetylmuramoyl-L-alanine amidase" evidence="5">
    <location>
        <begin position="21"/>
        <end position="612"/>
    </location>
</feature>
<dbReference type="InterPro" id="IPR050695">
    <property type="entry name" value="N-acetylmuramoyl_amidase_3"/>
</dbReference>
<keyword evidence="3" id="KW-0378">Hydrolase</keyword>
<protein>
    <recommendedName>
        <fullName evidence="2">N-acetylmuramoyl-L-alanine amidase</fullName>
        <ecNumber evidence="2">3.5.1.28</ecNumber>
    </recommendedName>
</protein>
<accession>M3I097</accession>
<dbReference type="EMBL" id="AOTD01000219">
    <property type="protein sequence ID" value="EMG30004.1"/>
    <property type="molecule type" value="Genomic_DNA"/>
</dbReference>
<dbReference type="PATRIC" id="fig|1073353.3.peg.1866"/>
<dbReference type="STRING" id="1073353.H740_08696"/>
<name>M3I097_9BACT</name>
<feature type="compositionally biased region" description="Basic and acidic residues" evidence="4">
    <location>
        <begin position="303"/>
        <end position="312"/>
    </location>
</feature>
<reference evidence="7 8" key="1">
    <citation type="submission" date="2013-02" db="EMBL/GenBank/DDBJ databases">
        <title>Co-occurrence of anaerobic bacteria in colorectal carcinomas.</title>
        <authorList>
            <person name="Holt R.A."/>
            <person name="Warren R.L."/>
            <person name="Allen-Vercoe E."/>
            <person name="Pleasance S."/>
            <person name="Freeman D.J."/>
            <person name="Watson P."/>
            <person name="Moore R."/>
            <person name="Cochrane K."/>
        </authorList>
    </citation>
    <scope>NUCLEOTIDE SEQUENCE [LARGE SCALE GENOMIC DNA]</scope>
    <source>
        <strain evidence="7 8">CC57C</strain>
    </source>
</reference>
<evidence type="ECO:0000313" key="7">
    <source>
        <dbReference type="EMBL" id="EMG30004.1"/>
    </source>
</evidence>
<dbReference type="AlphaFoldDB" id="M3I097"/>
<feature type="signal peptide" evidence="5">
    <location>
        <begin position="1"/>
        <end position="20"/>
    </location>
</feature>
<feature type="domain" description="MurNAc-LAA" evidence="6">
    <location>
        <begin position="449"/>
        <end position="605"/>
    </location>
</feature>
<dbReference type="EC" id="3.5.1.28" evidence="2"/>
<feature type="region of interest" description="Disordered" evidence="4">
    <location>
        <begin position="243"/>
        <end position="277"/>
    </location>
</feature>
<keyword evidence="5" id="KW-0732">Signal</keyword>
<dbReference type="PANTHER" id="PTHR30404">
    <property type="entry name" value="N-ACETYLMURAMOYL-L-ALANINE AMIDASE"/>
    <property type="match status" value="1"/>
</dbReference>
<feature type="compositionally biased region" description="Polar residues" evidence="4">
    <location>
        <begin position="244"/>
        <end position="261"/>
    </location>
</feature>
<feature type="region of interest" description="Disordered" evidence="4">
    <location>
        <begin position="88"/>
        <end position="138"/>
    </location>
</feature>
<dbReference type="SUPFAM" id="SSF53187">
    <property type="entry name" value="Zn-dependent exopeptidases"/>
    <property type="match status" value="1"/>
</dbReference>
<dbReference type="GO" id="GO:0030288">
    <property type="term" value="C:outer membrane-bounded periplasmic space"/>
    <property type="evidence" value="ECO:0007669"/>
    <property type="project" value="TreeGrafter"/>
</dbReference>
<evidence type="ECO:0000259" key="6">
    <source>
        <dbReference type="SMART" id="SM00646"/>
    </source>
</evidence>
<dbReference type="RefSeq" id="WP_002953247.1">
    <property type="nucleotide sequence ID" value="NZ_AOTD01000219.1"/>
</dbReference>
<gene>
    <name evidence="7" type="ORF">H740_08696</name>
</gene>
<dbReference type="FunFam" id="3.40.630.40:FF:000005">
    <property type="entry name" value="N-acetylmuramoyl-L-alanine amidase (AmiA)"/>
    <property type="match status" value="1"/>
</dbReference>
<comment type="catalytic activity">
    <reaction evidence="1">
        <text>Hydrolyzes the link between N-acetylmuramoyl residues and L-amino acid residues in certain cell-wall glycopeptides.</text>
        <dbReference type="EC" id="3.5.1.28"/>
    </reaction>
</comment>
<evidence type="ECO:0000256" key="4">
    <source>
        <dbReference type="SAM" id="MobiDB-lite"/>
    </source>
</evidence>
<dbReference type="Proteomes" id="UP000011782">
    <property type="component" value="Unassembled WGS sequence"/>
</dbReference>
<evidence type="ECO:0000313" key="8">
    <source>
        <dbReference type="Proteomes" id="UP000011782"/>
    </source>
</evidence>
<dbReference type="GO" id="GO:0009253">
    <property type="term" value="P:peptidoglycan catabolic process"/>
    <property type="evidence" value="ECO:0007669"/>
    <property type="project" value="InterPro"/>
</dbReference>
<dbReference type="Pfam" id="PF01520">
    <property type="entry name" value="Amidase_3"/>
    <property type="match status" value="1"/>
</dbReference>
<sequence length="612" mass="68445">MAKIVRKIFVILFLLAAAFANDGFFDKFDREFDGANSKKKTEFHQELRVLYVRSIMHNDKELTAKSLQRLIKSAKALGLDTKSYEKELKGLPQPKAAPAPKKEKEMPKPKQPEVKDQKEVKQKPAELKQLSAPVNKKSSAEQDKLTLVSVIRGSDSLELKFNRQLNGNDINKFTLNQKGLYRDIYQFKGVWSAGTVESIKGFLVDEVRISQFDANTVRVVFVNKFEINLKLRAEDRSLVFKKASPTQEQKSVKNENLNSKQAAAKDNHQKAQVAQKQNVEKTIDLKQAQIQAMQMAEKKKIEQAKLEQKQESQKNAAKTKPEIAQTPQQQKIAQAQNQKFAQQKQEKVTAQVKTDAKSTQSTTKKDEQEIVLAPVKTASTEKITSTKGKVIVLDAGHGGDDPGAINGSLKEKNVVLSIAQKAGKELQGRGYKVYYTRSKDKFINLRDRTKYANDKAADLFISIHANAAPNKTKAATMHGIETFFLSPARSERSKNAAALENKSDIEEMNYFSKQTFLNFLNREKIIASNKLAIDVQREVLARAKSVSSKASDGGVREAPFWVLVGALMPAVLLEVGYITHPDEGELINNSKYQDALAKGLADGIDVYFSNQQ</sequence>
<dbReference type="Gene3D" id="3.40.630.40">
    <property type="entry name" value="Zn-dependent exopeptidases"/>
    <property type="match status" value="1"/>
</dbReference>
<evidence type="ECO:0000256" key="1">
    <source>
        <dbReference type="ARBA" id="ARBA00001561"/>
    </source>
</evidence>
<feature type="region of interest" description="Disordered" evidence="4">
    <location>
        <begin position="303"/>
        <end position="338"/>
    </location>
</feature>
<comment type="caution">
    <text evidence="7">The sequence shown here is derived from an EMBL/GenBank/DDBJ whole genome shotgun (WGS) entry which is preliminary data.</text>
</comment>
<dbReference type="CDD" id="cd02696">
    <property type="entry name" value="MurNAc-LAA"/>
    <property type="match status" value="1"/>
</dbReference>
<dbReference type="SMART" id="SM00646">
    <property type="entry name" value="Ami_3"/>
    <property type="match status" value="1"/>
</dbReference>
<proteinExistence type="predicted"/>